<accession>A0A417Y8Z3</accession>
<name>A0A417Y8Z3_9ACTN</name>
<keyword evidence="1" id="KW-0812">Transmembrane</keyword>
<reference evidence="2 3" key="1">
    <citation type="submission" date="2018-09" db="EMBL/GenBank/DDBJ databases">
        <title>Genome sequencing of Nocardioides immobilis CCTCC AB 2017083 for comparison to Nocardioides silvaticus.</title>
        <authorList>
            <person name="Li C."/>
            <person name="Wang G."/>
        </authorList>
    </citation>
    <scope>NUCLEOTIDE SEQUENCE [LARGE SCALE GENOMIC DNA]</scope>
    <source>
        <strain evidence="2 3">CCTCC AB 2017083</strain>
    </source>
</reference>
<feature type="transmembrane region" description="Helical" evidence="1">
    <location>
        <begin position="48"/>
        <end position="71"/>
    </location>
</feature>
<dbReference type="RefSeq" id="WP_118921682.1">
    <property type="nucleotide sequence ID" value="NZ_QXGH01000005.1"/>
</dbReference>
<sequence>MSDSTSINHSSHADQALRLRSPVAIVIVLFTVSYPANDFYGAESDTDIGFGVFLIYVAIALTTAIVVFAVVMPWAIRRQWIGVVALTLSLVGFLLAPGFWTGVPPAVAAGGALLGWAGVDAAKGRRLSQAALVIGVLGVIANAYSYADVFV</sequence>
<dbReference type="AlphaFoldDB" id="A0A417Y8Z3"/>
<keyword evidence="1" id="KW-0472">Membrane</keyword>
<evidence type="ECO:0000256" key="1">
    <source>
        <dbReference type="SAM" id="Phobius"/>
    </source>
</evidence>
<feature type="transmembrane region" description="Helical" evidence="1">
    <location>
        <begin position="80"/>
        <end position="100"/>
    </location>
</feature>
<feature type="transmembrane region" description="Helical" evidence="1">
    <location>
        <begin position="129"/>
        <end position="147"/>
    </location>
</feature>
<organism evidence="2 3">
    <name type="scientific">Nocardioides immobilis</name>
    <dbReference type="NCBI Taxonomy" id="2049295"/>
    <lineage>
        <taxon>Bacteria</taxon>
        <taxon>Bacillati</taxon>
        <taxon>Actinomycetota</taxon>
        <taxon>Actinomycetes</taxon>
        <taxon>Propionibacteriales</taxon>
        <taxon>Nocardioidaceae</taxon>
        <taxon>Nocardioides</taxon>
    </lineage>
</organism>
<evidence type="ECO:0000313" key="2">
    <source>
        <dbReference type="EMBL" id="RHW29055.1"/>
    </source>
</evidence>
<dbReference type="Proteomes" id="UP000283644">
    <property type="component" value="Unassembled WGS sequence"/>
</dbReference>
<proteinExistence type="predicted"/>
<evidence type="ECO:0000313" key="3">
    <source>
        <dbReference type="Proteomes" id="UP000283644"/>
    </source>
</evidence>
<gene>
    <name evidence="2" type="ORF">D0Z08_00700</name>
</gene>
<comment type="caution">
    <text evidence="2">The sequence shown here is derived from an EMBL/GenBank/DDBJ whole genome shotgun (WGS) entry which is preliminary data.</text>
</comment>
<protein>
    <submittedName>
        <fullName evidence="2">Uncharacterized protein</fullName>
    </submittedName>
</protein>
<feature type="transmembrane region" description="Helical" evidence="1">
    <location>
        <begin position="17"/>
        <end position="36"/>
    </location>
</feature>
<dbReference type="EMBL" id="QXGH01000005">
    <property type="protein sequence ID" value="RHW29055.1"/>
    <property type="molecule type" value="Genomic_DNA"/>
</dbReference>
<keyword evidence="1" id="KW-1133">Transmembrane helix</keyword>
<keyword evidence="3" id="KW-1185">Reference proteome</keyword>